<dbReference type="RefSeq" id="WP_358349476.1">
    <property type="nucleotide sequence ID" value="NZ_JBEZFP010000009.1"/>
</dbReference>
<feature type="compositionally biased region" description="Basic and acidic residues" evidence="1">
    <location>
        <begin position="113"/>
        <end position="124"/>
    </location>
</feature>
<reference evidence="2 3" key="1">
    <citation type="submission" date="2024-06" db="EMBL/GenBank/DDBJ databases">
        <title>The Natural Products Discovery Center: Release of the First 8490 Sequenced Strains for Exploring Actinobacteria Biosynthetic Diversity.</title>
        <authorList>
            <person name="Kalkreuter E."/>
            <person name="Kautsar S.A."/>
            <person name="Yang D."/>
            <person name="Bader C.D."/>
            <person name="Teijaro C.N."/>
            <person name="Fluegel L."/>
            <person name="Davis C.M."/>
            <person name="Simpson J.R."/>
            <person name="Lauterbach L."/>
            <person name="Steele A.D."/>
            <person name="Gui C."/>
            <person name="Meng S."/>
            <person name="Li G."/>
            <person name="Viehrig K."/>
            <person name="Ye F."/>
            <person name="Su P."/>
            <person name="Kiefer A.F."/>
            <person name="Nichols A."/>
            <person name="Cepeda A.J."/>
            <person name="Yan W."/>
            <person name="Fan B."/>
            <person name="Jiang Y."/>
            <person name="Adhikari A."/>
            <person name="Zheng C.-J."/>
            <person name="Schuster L."/>
            <person name="Cowan T.M."/>
            <person name="Smanski M.J."/>
            <person name="Chevrette M.G."/>
            <person name="De Carvalho L.P.S."/>
            <person name="Shen B."/>
        </authorList>
    </citation>
    <scope>NUCLEOTIDE SEQUENCE [LARGE SCALE GENOMIC DNA]</scope>
    <source>
        <strain evidence="2 3">NPDC048946</strain>
    </source>
</reference>
<evidence type="ECO:0008006" key="4">
    <source>
        <dbReference type="Google" id="ProtNLM"/>
    </source>
</evidence>
<protein>
    <recommendedName>
        <fullName evidence="4">Secreted protein</fullName>
    </recommendedName>
</protein>
<keyword evidence="3" id="KW-1185">Reference proteome</keyword>
<proteinExistence type="predicted"/>
<name>A0ABV3DCG7_9ACTN</name>
<evidence type="ECO:0000313" key="3">
    <source>
        <dbReference type="Proteomes" id="UP001551482"/>
    </source>
</evidence>
<feature type="compositionally biased region" description="Basic and acidic residues" evidence="1">
    <location>
        <begin position="131"/>
        <end position="147"/>
    </location>
</feature>
<feature type="region of interest" description="Disordered" evidence="1">
    <location>
        <begin position="84"/>
        <end position="157"/>
    </location>
</feature>
<dbReference type="Proteomes" id="UP001551482">
    <property type="component" value="Unassembled WGS sequence"/>
</dbReference>
<sequence length="157" mass="17065">MEYATAGLLIAFLVVVVVLGPLFGADSRDGRDWRPTGPRPERKRVGVVERARRQVALWDAYLAANQPWREEGPLRWRRIGDEWRLEGDTPPELPDGAQHKGDTGPVAGSASEAADKTDKTDKTHGTGVIDEPARIGDIDGDLDEGRGLRVGPPHDGA</sequence>
<organism evidence="2 3">
    <name type="scientific">Streptodolium elevatio</name>
    <dbReference type="NCBI Taxonomy" id="3157996"/>
    <lineage>
        <taxon>Bacteria</taxon>
        <taxon>Bacillati</taxon>
        <taxon>Actinomycetota</taxon>
        <taxon>Actinomycetes</taxon>
        <taxon>Kitasatosporales</taxon>
        <taxon>Streptomycetaceae</taxon>
        <taxon>Streptodolium</taxon>
    </lineage>
</organism>
<evidence type="ECO:0000256" key="1">
    <source>
        <dbReference type="SAM" id="MobiDB-lite"/>
    </source>
</evidence>
<gene>
    <name evidence="2" type="ORF">AB0C36_05235</name>
</gene>
<comment type="caution">
    <text evidence="2">The sequence shown here is derived from an EMBL/GenBank/DDBJ whole genome shotgun (WGS) entry which is preliminary data.</text>
</comment>
<accession>A0ABV3DCG7</accession>
<dbReference type="EMBL" id="JBEZFP010000009">
    <property type="protein sequence ID" value="MEU8132892.1"/>
    <property type="molecule type" value="Genomic_DNA"/>
</dbReference>
<evidence type="ECO:0000313" key="2">
    <source>
        <dbReference type="EMBL" id="MEU8132892.1"/>
    </source>
</evidence>